<evidence type="ECO:0000313" key="4">
    <source>
        <dbReference type="Proteomes" id="UP001151834"/>
    </source>
</evidence>
<protein>
    <submittedName>
        <fullName evidence="2">MerR family transcriptional regulator</fullName>
    </submittedName>
</protein>
<gene>
    <name evidence="2" type="ORF">OOJ94_05880</name>
    <name evidence="3" type="ORF">RI536_11910</name>
</gene>
<dbReference type="Gene3D" id="1.10.1660.10">
    <property type="match status" value="1"/>
</dbReference>
<reference evidence="2" key="2">
    <citation type="journal article" date="2023" name="Front Nutr">
        <title>Lactiplantibacillus pentosus P2020 protects the hyperuricemia and renal inflammation in mice.</title>
        <authorList>
            <person name="Wang Z."/>
            <person name="Song L."/>
            <person name="Li X."/>
            <person name="Xiao Y."/>
            <person name="Huang Y."/>
            <person name="Zhang Y."/>
            <person name="Li J."/>
            <person name="Li M."/>
            <person name="Ren Z."/>
        </authorList>
    </citation>
    <scope>NUCLEOTIDE SEQUENCE</scope>
    <source>
        <strain evidence="2">P2000</strain>
    </source>
</reference>
<dbReference type="GO" id="GO:0003677">
    <property type="term" value="F:DNA binding"/>
    <property type="evidence" value="ECO:0007669"/>
    <property type="project" value="InterPro"/>
</dbReference>
<dbReference type="Proteomes" id="UP001267003">
    <property type="component" value="Unassembled WGS sequence"/>
</dbReference>
<evidence type="ECO:0000313" key="3">
    <source>
        <dbReference type="EMBL" id="MDT6990789.1"/>
    </source>
</evidence>
<proteinExistence type="predicted"/>
<dbReference type="AlphaFoldDB" id="A0A2I0Z8M4"/>
<dbReference type="SUPFAM" id="SSF46955">
    <property type="entry name" value="Putative DNA-binding domain"/>
    <property type="match status" value="1"/>
</dbReference>
<dbReference type="EMBL" id="JAPEQV010000005">
    <property type="protein sequence ID" value="MDF2312342.1"/>
    <property type="molecule type" value="Genomic_DNA"/>
</dbReference>
<dbReference type="OrthoDB" id="9806513at2"/>
<sequence length="154" mass="18155">MDNQEDGVFFKKFKEQLHKHQFTIGITDLAKMTGVSQTQLRYWEQKNYIHSLQTGEKNTTHRYSYGTLMRVHFVKMMLDEGFTLAAAVERANGYGNQMEMMRVFMMTAFQGIEERDGHHMVKLGYFDEDQTQQLYCYILDGKPHYRLYPAKSEG</sequence>
<dbReference type="Proteomes" id="UP001151834">
    <property type="component" value="Unassembled WGS sequence"/>
</dbReference>
<dbReference type="GO" id="GO:0006355">
    <property type="term" value="P:regulation of DNA-templated transcription"/>
    <property type="evidence" value="ECO:0007669"/>
    <property type="project" value="InterPro"/>
</dbReference>
<organism evidence="2 4">
    <name type="scientific">Lactiplantibacillus pentosus</name>
    <name type="common">Lactobacillus pentosus</name>
    <dbReference type="NCBI Taxonomy" id="1589"/>
    <lineage>
        <taxon>Bacteria</taxon>
        <taxon>Bacillati</taxon>
        <taxon>Bacillota</taxon>
        <taxon>Bacilli</taxon>
        <taxon>Lactobacillales</taxon>
        <taxon>Lactobacillaceae</taxon>
        <taxon>Lactiplantibacillus</taxon>
    </lineage>
</organism>
<dbReference type="InterPro" id="IPR000551">
    <property type="entry name" value="MerR-type_HTH_dom"/>
</dbReference>
<dbReference type="InterPro" id="IPR009061">
    <property type="entry name" value="DNA-bd_dom_put_sf"/>
</dbReference>
<dbReference type="RefSeq" id="WP_050338993.1">
    <property type="nucleotide sequence ID" value="NZ_BJZC01000043.1"/>
</dbReference>
<dbReference type="Pfam" id="PF13411">
    <property type="entry name" value="MerR_1"/>
    <property type="match status" value="1"/>
</dbReference>
<dbReference type="SMART" id="SM00422">
    <property type="entry name" value="HTH_MERR"/>
    <property type="match status" value="1"/>
</dbReference>
<comment type="caution">
    <text evidence="2">The sequence shown here is derived from an EMBL/GenBank/DDBJ whole genome shotgun (WGS) entry which is preliminary data.</text>
</comment>
<dbReference type="GeneID" id="49393284"/>
<evidence type="ECO:0000313" key="2">
    <source>
        <dbReference type="EMBL" id="MDF2312342.1"/>
    </source>
</evidence>
<evidence type="ECO:0000259" key="1">
    <source>
        <dbReference type="PROSITE" id="PS50937"/>
    </source>
</evidence>
<feature type="domain" description="HTH merR-type" evidence="1">
    <location>
        <begin position="21"/>
        <end position="93"/>
    </location>
</feature>
<name>A0A2I0Z8M4_LACPE</name>
<accession>A0A2I0Z8M4</accession>
<dbReference type="PROSITE" id="PS50937">
    <property type="entry name" value="HTH_MERR_2"/>
    <property type="match status" value="1"/>
</dbReference>
<dbReference type="KEGG" id="lpg:BB562_12270"/>
<reference evidence="3" key="3">
    <citation type="submission" date="2023-08" db="EMBL/GenBank/DDBJ databases">
        <authorList>
            <person name="Page C.A."/>
            <person name="Perez-Diaz I.M."/>
        </authorList>
    </citation>
    <scope>NUCLEOTIDE SEQUENCE</scope>
    <source>
        <strain evidence="3">7.8.46</strain>
    </source>
</reference>
<dbReference type="CDD" id="cd01105">
    <property type="entry name" value="HTH_GlnR-like"/>
    <property type="match status" value="1"/>
</dbReference>
<dbReference type="EMBL" id="JAVLAQ010000001">
    <property type="protein sequence ID" value="MDT6990789.1"/>
    <property type="molecule type" value="Genomic_DNA"/>
</dbReference>
<reference evidence="2" key="1">
    <citation type="submission" date="2022-11" db="EMBL/GenBank/DDBJ databases">
        <authorList>
            <person name="Wang Z."/>
        </authorList>
    </citation>
    <scope>NUCLEOTIDE SEQUENCE</scope>
    <source>
        <strain evidence="2">P2000</strain>
    </source>
</reference>